<keyword evidence="7 11" id="KW-0479">Metal-binding</keyword>
<dbReference type="InterPro" id="IPR036425">
    <property type="entry name" value="MoaB/Mog-like_dom_sf"/>
</dbReference>
<dbReference type="Gene3D" id="3.40.980.10">
    <property type="entry name" value="MoaB/Mog-like domain"/>
    <property type="match status" value="1"/>
</dbReference>
<dbReference type="SUPFAM" id="SSF53218">
    <property type="entry name" value="Molybdenum cofactor biosynthesis proteins"/>
    <property type="match status" value="1"/>
</dbReference>
<keyword evidence="9 11" id="KW-0501">Molybdenum cofactor biosynthesis</keyword>
<dbReference type="SMART" id="SM00852">
    <property type="entry name" value="MoCF_biosynth"/>
    <property type="match status" value="1"/>
</dbReference>
<feature type="domain" description="MoaB/Mog" evidence="12">
    <location>
        <begin position="181"/>
        <end position="319"/>
    </location>
</feature>
<dbReference type="InterPro" id="IPR036135">
    <property type="entry name" value="MoeA_linker/N_sf"/>
</dbReference>
<dbReference type="CDD" id="cd00887">
    <property type="entry name" value="MoeA"/>
    <property type="match status" value="1"/>
</dbReference>
<dbReference type="SUPFAM" id="SSF63867">
    <property type="entry name" value="MoeA C-terminal domain-like"/>
    <property type="match status" value="1"/>
</dbReference>
<dbReference type="SUPFAM" id="SSF63882">
    <property type="entry name" value="MoeA N-terminal region -like"/>
    <property type="match status" value="1"/>
</dbReference>
<evidence type="ECO:0000256" key="3">
    <source>
        <dbReference type="ARBA" id="ARBA00005046"/>
    </source>
</evidence>
<dbReference type="STRING" id="1921010.MMIC_P2122"/>
<dbReference type="GO" id="GO:0061599">
    <property type="term" value="F:molybdopterin molybdotransferase activity"/>
    <property type="evidence" value="ECO:0007669"/>
    <property type="project" value="UniProtKB-UniRule"/>
</dbReference>
<evidence type="ECO:0000256" key="10">
    <source>
        <dbReference type="ARBA" id="ARBA00047317"/>
    </source>
</evidence>
<dbReference type="RefSeq" id="WP_072660445.1">
    <property type="nucleotide sequence ID" value="NZ_BDFD01000021.1"/>
</dbReference>
<dbReference type="GO" id="GO:0005829">
    <property type="term" value="C:cytosol"/>
    <property type="evidence" value="ECO:0007669"/>
    <property type="project" value="TreeGrafter"/>
</dbReference>
<dbReference type="Pfam" id="PF03453">
    <property type="entry name" value="MoeA_N"/>
    <property type="match status" value="1"/>
</dbReference>
<evidence type="ECO:0000313" key="14">
    <source>
        <dbReference type="Proteomes" id="UP000231632"/>
    </source>
</evidence>
<organism evidence="13 14">
    <name type="scientific">Mariprofundus micogutta</name>
    <dbReference type="NCBI Taxonomy" id="1921010"/>
    <lineage>
        <taxon>Bacteria</taxon>
        <taxon>Pseudomonadati</taxon>
        <taxon>Pseudomonadota</taxon>
        <taxon>Candidatius Mariprofundia</taxon>
        <taxon>Mariprofundales</taxon>
        <taxon>Mariprofundaceae</taxon>
        <taxon>Mariprofundus</taxon>
    </lineage>
</organism>
<evidence type="ECO:0000256" key="7">
    <source>
        <dbReference type="ARBA" id="ARBA00022723"/>
    </source>
</evidence>
<dbReference type="InterPro" id="IPR038987">
    <property type="entry name" value="MoeA-like"/>
</dbReference>
<gene>
    <name evidence="13" type="ORF">MMIC_P2122</name>
</gene>
<comment type="pathway">
    <text evidence="3 11">Cofactor biosynthesis; molybdopterin biosynthesis.</text>
</comment>
<evidence type="ECO:0000256" key="1">
    <source>
        <dbReference type="ARBA" id="ARBA00001946"/>
    </source>
</evidence>
<keyword evidence="5 11" id="KW-0500">Molybdenum</keyword>
<protein>
    <recommendedName>
        <fullName evidence="11">Molybdopterin molybdenumtransferase</fullName>
        <ecNumber evidence="11">2.10.1.1</ecNumber>
    </recommendedName>
</protein>
<dbReference type="PANTHER" id="PTHR10192">
    <property type="entry name" value="MOLYBDOPTERIN BIOSYNTHESIS PROTEIN"/>
    <property type="match status" value="1"/>
</dbReference>
<evidence type="ECO:0000256" key="4">
    <source>
        <dbReference type="ARBA" id="ARBA00010763"/>
    </source>
</evidence>
<dbReference type="FunFam" id="2.170.190.11:FF:000001">
    <property type="entry name" value="Molybdopterin molybdenumtransferase"/>
    <property type="match status" value="1"/>
</dbReference>
<dbReference type="UniPathway" id="UPA00344"/>
<accession>A0A1L8CQD9</accession>
<dbReference type="Pfam" id="PF00994">
    <property type="entry name" value="MoCF_biosynth"/>
    <property type="match status" value="1"/>
</dbReference>
<evidence type="ECO:0000256" key="11">
    <source>
        <dbReference type="RuleBase" id="RU365090"/>
    </source>
</evidence>
<evidence type="ECO:0000256" key="8">
    <source>
        <dbReference type="ARBA" id="ARBA00022842"/>
    </source>
</evidence>
<dbReference type="Pfam" id="PF03454">
    <property type="entry name" value="MoeA_C"/>
    <property type="match status" value="1"/>
</dbReference>
<dbReference type="NCBIfam" id="NF045515">
    <property type="entry name" value="Glp_gephyrin"/>
    <property type="match status" value="1"/>
</dbReference>
<dbReference type="OrthoDB" id="9804758at2"/>
<evidence type="ECO:0000256" key="2">
    <source>
        <dbReference type="ARBA" id="ARBA00002901"/>
    </source>
</evidence>
<dbReference type="Gene3D" id="2.170.190.11">
    <property type="entry name" value="Molybdopterin biosynthesis moea protein, domain 3"/>
    <property type="match status" value="1"/>
</dbReference>
<keyword evidence="14" id="KW-1185">Reference proteome</keyword>
<dbReference type="Proteomes" id="UP000231632">
    <property type="component" value="Unassembled WGS sequence"/>
</dbReference>
<dbReference type="GO" id="GO:0046872">
    <property type="term" value="F:metal ion binding"/>
    <property type="evidence" value="ECO:0007669"/>
    <property type="project" value="UniProtKB-UniRule"/>
</dbReference>
<comment type="caution">
    <text evidence="13">The sequence shown here is derived from an EMBL/GenBank/DDBJ whole genome shotgun (WGS) entry which is preliminary data.</text>
</comment>
<dbReference type="InterPro" id="IPR001453">
    <property type="entry name" value="MoaB/Mog_dom"/>
</dbReference>
<dbReference type="NCBIfam" id="TIGR00177">
    <property type="entry name" value="molyb_syn"/>
    <property type="match status" value="1"/>
</dbReference>
<comment type="function">
    <text evidence="2 11">Catalyzes the insertion of molybdate into adenylated molybdopterin with the concomitant release of AMP.</text>
</comment>
<evidence type="ECO:0000256" key="5">
    <source>
        <dbReference type="ARBA" id="ARBA00022505"/>
    </source>
</evidence>
<name>A0A1L8CQD9_9PROT</name>
<evidence type="ECO:0000259" key="12">
    <source>
        <dbReference type="SMART" id="SM00852"/>
    </source>
</evidence>
<dbReference type="EC" id="2.10.1.1" evidence="11"/>
<dbReference type="InterPro" id="IPR036688">
    <property type="entry name" value="MoeA_C_domain_IV_sf"/>
</dbReference>
<dbReference type="Gene3D" id="3.90.105.10">
    <property type="entry name" value="Molybdopterin biosynthesis moea protein, domain 2"/>
    <property type="match status" value="1"/>
</dbReference>
<dbReference type="GO" id="GO:0006777">
    <property type="term" value="P:Mo-molybdopterin cofactor biosynthetic process"/>
    <property type="evidence" value="ECO:0007669"/>
    <property type="project" value="UniProtKB-UniRule"/>
</dbReference>
<evidence type="ECO:0000256" key="6">
    <source>
        <dbReference type="ARBA" id="ARBA00022679"/>
    </source>
</evidence>
<dbReference type="InterPro" id="IPR005111">
    <property type="entry name" value="MoeA_C_domain_IV"/>
</dbReference>
<sequence length="419" mass="44966">MSYLAVDQAQACILEHLSSCAVESVALNESLGRVVAEDIYANRNHPPYDVSAMDGYAVRFEDLVQISEAGPAELEIIDDIRAGQIPSLRVLQGRSARIMTGAPVPAGADTVIRVEDTELDENIVSILVAQKCGTNIRPLGENLRDGEVVLEAGITVTPGVLAILAMVKQKQVPVFARPTVAILSTGDELEGLDEAIDENKIPDANSYALMAQCQALGIKPVLLGIARDNPIEIRAKLTEGLKYDVLLASGGVSVGHHDFMRPMLEELGVQVHFWRVAMRPGHPLAFGTTATGTAVFGLPGNPVSSMVCFEQFAAPALKQMMGFQKCFRRTITARLTHDMKDREGRTHFVRVSLSRDDLGYLATSTGTQGSGVLMSMALAEGLMIVPAAATSLKAGETVVVQLLQDMDFQEQAALENVDG</sequence>
<dbReference type="EMBL" id="BDFD01000021">
    <property type="protein sequence ID" value="GAV21142.1"/>
    <property type="molecule type" value="Genomic_DNA"/>
</dbReference>
<evidence type="ECO:0000256" key="9">
    <source>
        <dbReference type="ARBA" id="ARBA00023150"/>
    </source>
</evidence>
<dbReference type="FunFam" id="3.40.980.10:FF:000004">
    <property type="entry name" value="Molybdopterin molybdenumtransferase"/>
    <property type="match status" value="1"/>
</dbReference>
<dbReference type="Gene3D" id="2.40.340.10">
    <property type="entry name" value="MoeA, C-terminal, domain IV"/>
    <property type="match status" value="1"/>
</dbReference>
<dbReference type="InterPro" id="IPR005110">
    <property type="entry name" value="MoeA_linker/N"/>
</dbReference>
<comment type="catalytic activity">
    <reaction evidence="10">
        <text>adenylyl-molybdopterin + molybdate = Mo-molybdopterin + AMP + H(+)</text>
        <dbReference type="Rhea" id="RHEA:35047"/>
        <dbReference type="ChEBI" id="CHEBI:15378"/>
        <dbReference type="ChEBI" id="CHEBI:36264"/>
        <dbReference type="ChEBI" id="CHEBI:62727"/>
        <dbReference type="ChEBI" id="CHEBI:71302"/>
        <dbReference type="ChEBI" id="CHEBI:456215"/>
        <dbReference type="EC" id="2.10.1.1"/>
    </reaction>
</comment>
<dbReference type="PANTHER" id="PTHR10192:SF5">
    <property type="entry name" value="GEPHYRIN"/>
    <property type="match status" value="1"/>
</dbReference>
<evidence type="ECO:0000313" key="13">
    <source>
        <dbReference type="EMBL" id="GAV21142.1"/>
    </source>
</evidence>
<keyword evidence="8 11" id="KW-0460">Magnesium</keyword>
<proteinExistence type="inferred from homology"/>
<keyword evidence="6 11" id="KW-0808">Transferase</keyword>
<reference evidence="13 14" key="1">
    <citation type="journal article" date="2017" name="Arch. Microbiol.">
        <title>Mariprofundus micogutta sp. nov., a novel iron-oxidizing zetaproteobacterium isolated from a deep-sea hydrothermal field at the Bayonnaise knoll of the Izu-Ogasawara arc, and a description of Mariprofundales ord. nov. and Zetaproteobacteria classis nov.</title>
        <authorList>
            <person name="Makita H."/>
            <person name="Tanaka E."/>
            <person name="Mitsunobu S."/>
            <person name="Miyazaki M."/>
            <person name="Nunoura T."/>
            <person name="Uematsu K."/>
            <person name="Takaki Y."/>
            <person name="Nishi S."/>
            <person name="Shimamura S."/>
            <person name="Takai K."/>
        </authorList>
    </citation>
    <scope>NUCLEOTIDE SEQUENCE [LARGE SCALE GENOMIC DNA]</scope>
    <source>
        <strain evidence="13 14">ET2</strain>
    </source>
</reference>
<comment type="cofactor">
    <cofactor evidence="1 11">
        <name>Mg(2+)</name>
        <dbReference type="ChEBI" id="CHEBI:18420"/>
    </cofactor>
</comment>
<comment type="similarity">
    <text evidence="4 11">Belongs to the MoeA family.</text>
</comment>
<dbReference type="AlphaFoldDB" id="A0A1L8CQD9"/>